<dbReference type="AlphaFoldDB" id="V7C342"/>
<protein>
    <submittedName>
        <fullName evidence="1">Uncharacterized protein</fullName>
    </submittedName>
</protein>
<gene>
    <name evidence="1" type="ORF">PHAVU_004G141600g</name>
</gene>
<dbReference type="PANTHER" id="PTHR34222">
    <property type="entry name" value="GAG_PRE-INTEGRS DOMAIN-CONTAINING PROTEIN"/>
    <property type="match status" value="1"/>
</dbReference>
<dbReference type="OrthoDB" id="5544992at2759"/>
<dbReference type="eggNOG" id="KOG0017">
    <property type="taxonomic scope" value="Eukaryota"/>
</dbReference>
<evidence type="ECO:0000313" key="1">
    <source>
        <dbReference type="EMBL" id="ESW24569.1"/>
    </source>
</evidence>
<proteinExistence type="predicted"/>
<dbReference type="PANTHER" id="PTHR34222:SF99">
    <property type="entry name" value="PROTEIN, PUTATIVE-RELATED"/>
    <property type="match status" value="1"/>
</dbReference>
<evidence type="ECO:0000313" key="2">
    <source>
        <dbReference type="Proteomes" id="UP000000226"/>
    </source>
</evidence>
<name>V7C342_PHAVU</name>
<dbReference type="OMA" id="RNNSKIC"/>
<reference evidence="2" key="1">
    <citation type="journal article" date="2014" name="Nat. Genet.">
        <title>A reference genome for common bean and genome-wide analysis of dual domestications.</title>
        <authorList>
            <person name="Schmutz J."/>
            <person name="McClean P.E."/>
            <person name="Mamidi S."/>
            <person name="Wu G.A."/>
            <person name="Cannon S.B."/>
            <person name="Grimwood J."/>
            <person name="Jenkins J."/>
            <person name="Shu S."/>
            <person name="Song Q."/>
            <person name="Chavarro C."/>
            <person name="Torres-Torres M."/>
            <person name="Geffroy V."/>
            <person name="Moghaddam S.M."/>
            <person name="Gao D."/>
            <person name="Abernathy B."/>
            <person name="Barry K."/>
            <person name="Blair M."/>
            <person name="Brick M.A."/>
            <person name="Chovatia M."/>
            <person name="Gepts P."/>
            <person name="Goodstein D.M."/>
            <person name="Gonzales M."/>
            <person name="Hellsten U."/>
            <person name="Hyten D.L."/>
            <person name="Jia G."/>
            <person name="Kelly J.D."/>
            <person name="Kudrna D."/>
            <person name="Lee R."/>
            <person name="Richard M.M."/>
            <person name="Miklas P.N."/>
            <person name="Osorno J.M."/>
            <person name="Rodrigues J."/>
            <person name="Thareau V."/>
            <person name="Urrea C.A."/>
            <person name="Wang M."/>
            <person name="Yu Y."/>
            <person name="Zhang M."/>
            <person name="Wing R.A."/>
            <person name="Cregan P.B."/>
            <person name="Rokhsar D.S."/>
            <person name="Jackson S.A."/>
        </authorList>
    </citation>
    <scope>NUCLEOTIDE SEQUENCE [LARGE SCALE GENOMIC DNA]</scope>
    <source>
        <strain evidence="2">cv. G19833</strain>
    </source>
</reference>
<organism evidence="1 2">
    <name type="scientific">Phaseolus vulgaris</name>
    <name type="common">Kidney bean</name>
    <name type="synonym">French bean</name>
    <dbReference type="NCBI Taxonomy" id="3885"/>
    <lineage>
        <taxon>Eukaryota</taxon>
        <taxon>Viridiplantae</taxon>
        <taxon>Streptophyta</taxon>
        <taxon>Embryophyta</taxon>
        <taxon>Tracheophyta</taxon>
        <taxon>Spermatophyta</taxon>
        <taxon>Magnoliopsida</taxon>
        <taxon>eudicotyledons</taxon>
        <taxon>Gunneridae</taxon>
        <taxon>Pentapetalae</taxon>
        <taxon>rosids</taxon>
        <taxon>fabids</taxon>
        <taxon>Fabales</taxon>
        <taxon>Fabaceae</taxon>
        <taxon>Papilionoideae</taxon>
        <taxon>50 kb inversion clade</taxon>
        <taxon>NPAAA clade</taxon>
        <taxon>indigoferoid/millettioid clade</taxon>
        <taxon>Phaseoleae</taxon>
        <taxon>Phaseolus</taxon>
    </lineage>
</organism>
<accession>V7C342</accession>
<dbReference type="Gramene" id="ESW24569">
    <property type="protein sequence ID" value="ESW24569"/>
    <property type="gene ID" value="PHAVU_004G141600g"/>
</dbReference>
<dbReference type="Proteomes" id="UP000000226">
    <property type="component" value="Chromosome 4"/>
</dbReference>
<dbReference type="EMBL" id="CM002291">
    <property type="protein sequence ID" value="ESW24569.1"/>
    <property type="molecule type" value="Genomic_DNA"/>
</dbReference>
<keyword evidence="2" id="KW-1185">Reference proteome</keyword>
<sequence>MYHQQDFIIRFLKGLDDRFSVVRSQILLMEPLLFIPSDKGRDGGPPKSHPTNSNRNNSKICVYCHRTGYTIEACYAKHGYPPGHPRYPGRPRFNLREGAVNNLANNVINDLTNIEGSGSNTTSIEGSASNGPGIHLSQAQYQALVRLLQQPQQHPETYGSGSV</sequence>